<dbReference type="OMA" id="QVITCNR"/>
<dbReference type="GO" id="GO:0005525">
    <property type="term" value="F:GTP binding"/>
    <property type="evidence" value="ECO:0007669"/>
    <property type="project" value="UniProtKB-KW"/>
</dbReference>
<evidence type="ECO:0000256" key="4">
    <source>
        <dbReference type="ARBA" id="ARBA00022741"/>
    </source>
</evidence>
<evidence type="ECO:0000313" key="8">
    <source>
        <dbReference type="EMBL" id="KAJ5076651.1"/>
    </source>
</evidence>
<dbReference type="PRINTS" id="PR00449">
    <property type="entry name" value="RASTRNSFRMNG"/>
</dbReference>
<reference evidence="8" key="1">
    <citation type="submission" date="2022-10" db="EMBL/GenBank/DDBJ databases">
        <title>Novel sulphate-reducing endosymbionts in the free-living metamonad Anaeramoeba.</title>
        <authorList>
            <person name="Jerlstrom-Hultqvist J."/>
            <person name="Cepicka I."/>
            <person name="Gallot-Lavallee L."/>
            <person name="Salas-Leiva D."/>
            <person name="Curtis B.A."/>
            <person name="Zahonova K."/>
            <person name="Pipaliya S."/>
            <person name="Dacks J."/>
            <person name="Roger A.J."/>
        </authorList>
    </citation>
    <scope>NUCLEOTIDE SEQUENCE</scope>
    <source>
        <strain evidence="8">BMAN</strain>
    </source>
</reference>
<dbReference type="PROSITE" id="PS51419">
    <property type="entry name" value="RAB"/>
    <property type="match status" value="1"/>
</dbReference>
<dbReference type="GO" id="GO:0003925">
    <property type="term" value="F:G protein activity"/>
    <property type="evidence" value="ECO:0007669"/>
    <property type="project" value="UniProtKB-EC"/>
</dbReference>
<keyword evidence="4" id="KW-0547">Nucleotide-binding</keyword>
<dbReference type="SMART" id="SM00175">
    <property type="entry name" value="RAB"/>
    <property type="match status" value="1"/>
</dbReference>
<evidence type="ECO:0000256" key="3">
    <source>
        <dbReference type="ARBA" id="ARBA00022475"/>
    </source>
</evidence>
<dbReference type="PROSITE" id="PS51421">
    <property type="entry name" value="RAS"/>
    <property type="match status" value="1"/>
</dbReference>
<keyword evidence="5" id="KW-0378">Hydrolase</keyword>
<comment type="subcellular location">
    <subcellularLocation>
        <location evidence="1">Cell membrane</location>
    </subcellularLocation>
</comment>
<keyword evidence="7" id="KW-0472">Membrane</keyword>
<dbReference type="InterPro" id="IPR027417">
    <property type="entry name" value="P-loop_NTPase"/>
</dbReference>
<dbReference type="PANTHER" id="PTHR24070">
    <property type="entry name" value="RAS, DI-RAS, AND RHEB FAMILY MEMBERS OF SMALL GTPASE SUPERFAMILY"/>
    <property type="match status" value="1"/>
</dbReference>
<dbReference type="FunFam" id="3.40.50.300:FF:000343">
    <property type="entry name" value="Ras family gtpase"/>
    <property type="match status" value="1"/>
</dbReference>
<keyword evidence="6" id="KW-0342">GTP-binding</keyword>
<dbReference type="SMART" id="SM00174">
    <property type="entry name" value="RHO"/>
    <property type="match status" value="1"/>
</dbReference>
<proteinExistence type="predicted"/>
<keyword evidence="9" id="KW-1185">Reference proteome</keyword>
<dbReference type="AlphaFoldDB" id="A0A9Q0LQ18"/>
<dbReference type="NCBIfam" id="TIGR00231">
    <property type="entry name" value="small_GTP"/>
    <property type="match status" value="1"/>
</dbReference>
<evidence type="ECO:0000256" key="5">
    <source>
        <dbReference type="ARBA" id="ARBA00022801"/>
    </source>
</evidence>
<evidence type="ECO:0000256" key="1">
    <source>
        <dbReference type="ARBA" id="ARBA00004236"/>
    </source>
</evidence>
<dbReference type="SUPFAM" id="SSF52540">
    <property type="entry name" value="P-loop containing nucleoside triphosphate hydrolases"/>
    <property type="match status" value="1"/>
</dbReference>
<evidence type="ECO:0000256" key="6">
    <source>
        <dbReference type="ARBA" id="ARBA00023134"/>
    </source>
</evidence>
<sequence length="192" mass="21887">MATEKCKAVVLGGGSVGKSCLTLRYLQGKFIEDYNPTIEESYRKMITVDENVMMLEVLDTAGQEEFRSVQDKYFRSGEGFLMIYSIVSRTSFVEIQNLHESLRYAKNTNDIPTVTVGNKSDLVNDRQISSSEGQELASKFNSKFFETSAKTGDNVQEAFEQLIREIKNWKQRSLAPVNDQNIKPKKKRCFIL</sequence>
<dbReference type="Pfam" id="PF00071">
    <property type="entry name" value="Ras"/>
    <property type="match status" value="1"/>
</dbReference>
<evidence type="ECO:0000256" key="2">
    <source>
        <dbReference type="ARBA" id="ARBA00011984"/>
    </source>
</evidence>
<dbReference type="CDD" id="cd00876">
    <property type="entry name" value="Ras"/>
    <property type="match status" value="1"/>
</dbReference>
<organism evidence="8 9">
    <name type="scientific">Anaeramoeba ignava</name>
    <name type="common">Anaerobic marine amoeba</name>
    <dbReference type="NCBI Taxonomy" id="1746090"/>
    <lineage>
        <taxon>Eukaryota</taxon>
        <taxon>Metamonada</taxon>
        <taxon>Anaeramoebidae</taxon>
        <taxon>Anaeramoeba</taxon>
    </lineage>
</organism>
<dbReference type="Gene3D" id="3.40.50.300">
    <property type="entry name" value="P-loop containing nucleotide triphosphate hydrolases"/>
    <property type="match status" value="1"/>
</dbReference>
<name>A0A9Q0LQ18_ANAIG</name>
<keyword evidence="3" id="KW-1003">Cell membrane</keyword>
<dbReference type="PROSITE" id="PS51420">
    <property type="entry name" value="RHO"/>
    <property type="match status" value="1"/>
</dbReference>
<dbReference type="SMART" id="SM00176">
    <property type="entry name" value="RAN"/>
    <property type="match status" value="1"/>
</dbReference>
<dbReference type="InterPro" id="IPR005225">
    <property type="entry name" value="Small_GTP-bd"/>
</dbReference>
<dbReference type="GO" id="GO:0005886">
    <property type="term" value="C:plasma membrane"/>
    <property type="evidence" value="ECO:0007669"/>
    <property type="project" value="UniProtKB-SubCell"/>
</dbReference>
<evidence type="ECO:0000256" key="7">
    <source>
        <dbReference type="ARBA" id="ARBA00023136"/>
    </source>
</evidence>
<dbReference type="EMBL" id="JAPDFW010000060">
    <property type="protein sequence ID" value="KAJ5076651.1"/>
    <property type="molecule type" value="Genomic_DNA"/>
</dbReference>
<evidence type="ECO:0000313" key="9">
    <source>
        <dbReference type="Proteomes" id="UP001149090"/>
    </source>
</evidence>
<comment type="caution">
    <text evidence="8">The sequence shown here is derived from an EMBL/GenBank/DDBJ whole genome shotgun (WGS) entry which is preliminary data.</text>
</comment>
<dbReference type="OrthoDB" id="5976022at2759"/>
<dbReference type="SMART" id="SM00173">
    <property type="entry name" value="RAS"/>
    <property type="match status" value="1"/>
</dbReference>
<gene>
    <name evidence="8" type="ORF">M0811_06231</name>
</gene>
<dbReference type="EC" id="3.6.5.2" evidence="2"/>
<dbReference type="Proteomes" id="UP001149090">
    <property type="component" value="Unassembled WGS sequence"/>
</dbReference>
<dbReference type="InterPro" id="IPR001806">
    <property type="entry name" value="Small_GTPase"/>
</dbReference>
<dbReference type="GO" id="GO:0007165">
    <property type="term" value="P:signal transduction"/>
    <property type="evidence" value="ECO:0007669"/>
    <property type="project" value="InterPro"/>
</dbReference>
<accession>A0A9Q0LQ18</accession>
<protein>
    <recommendedName>
        <fullName evidence="2">small monomeric GTPase</fullName>
        <ecNumber evidence="2">3.6.5.2</ecNumber>
    </recommendedName>
</protein>
<dbReference type="InterPro" id="IPR020849">
    <property type="entry name" value="Small_GTPase_Ras-type"/>
</dbReference>